<dbReference type="Gene3D" id="3.40.640.10">
    <property type="entry name" value="Type I PLP-dependent aspartate aminotransferase-like (Major domain)"/>
    <property type="match status" value="1"/>
</dbReference>
<dbReference type="NCBIfam" id="NF002325">
    <property type="entry name" value="PRK01278.1"/>
    <property type="match status" value="1"/>
</dbReference>
<keyword evidence="7" id="KW-1185">Reference proteome</keyword>
<organism evidence="6 7">
    <name type="scientific">Marinobacterium lacunae</name>
    <dbReference type="NCBI Taxonomy" id="1232683"/>
    <lineage>
        <taxon>Bacteria</taxon>
        <taxon>Pseudomonadati</taxon>
        <taxon>Pseudomonadota</taxon>
        <taxon>Gammaproteobacteria</taxon>
        <taxon>Oceanospirillales</taxon>
        <taxon>Oceanospirillaceae</taxon>
        <taxon>Marinobacterium</taxon>
    </lineage>
</organism>
<dbReference type="PANTHER" id="PTHR11986">
    <property type="entry name" value="AMINOTRANSFERASE CLASS III"/>
    <property type="match status" value="1"/>
</dbReference>
<feature type="modified residue" description="N6-(pyridoxal phosphate)lysine" evidence="5">
    <location>
        <position position="247"/>
    </location>
</feature>
<comment type="subcellular location">
    <subcellularLocation>
        <location evidence="5">Cytoplasm</location>
    </subcellularLocation>
</comment>
<comment type="caution">
    <text evidence="6">The sequence shown here is derived from an EMBL/GenBank/DDBJ whole genome shotgun (WGS) entry which is preliminary data.</text>
</comment>
<dbReference type="Pfam" id="PF00202">
    <property type="entry name" value="Aminotran_3"/>
    <property type="match status" value="1"/>
</dbReference>
<protein>
    <recommendedName>
        <fullName evidence="5">Acetylornithine aminotransferase</fullName>
        <shortName evidence="5">ACOAT</shortName>
        <ecNumber evidence="5">2.6.1.11</ecNumber>
    </recommendedName>
</protein>
<dbReference type="GO" id="GO:0006526">
    <property type="term" value="P:L-arginine biosynthetic process"/>
    <property type="evidence" value="ECO:0007669"/>
    <property type="project" value="UniProtKB-UniRule"/>
</dbReference>
<sequence>MDMKTQHSALMQISAKPDITFTSGSGSYLYDAAGNAWLDFVQGWAVNTLGHCPEAVAQAICTQSRRLINPSPAFYNDQAIQLANRLTHLSGMDQVFFANSGAEANEGAIKLARKWGQLHRKGAWKIITFHNGFHGRTLATMSATGKPAFEPLFNPKVPGFTKVPFGDLEAVEAAIDEHTVAVMLEPIQGEAGVIPASHEFLQGLRRLTQEHGLLLMLDEVQTGIGRTGSLFCYQQHQIEPDVVTLGKGLGAGVPIAALMAKAHACCFEYGDQGGTFNGNPLVCAAALAVLEAVTSAGFLSQVQALSQHLSQGLEHLSTRFNLGKVRGAGLLLALDTGAIDAQALVKQALDAGLLLNAPRPHTLRFMPALNVSVPEIDKMLAILSPLFEQAAAQHS</sequence>
<keyword evidence="4 5" id="KW-0663">Pyridoxal phosphate</keyword>
<dbReference type="SUPFAM" id="SSF53383">
    <property type="entry name" value="PLP-dependent transferases"/>
    <property type="match status" value="1"/>
</dbReference>
<dbReference type="PANTHER" id="PTHR11986:SF79">
    <property type="entry name" value="ACETYLORNITHINE AMINOTRANSFERASE, MITOCHONDRIAL"/>
    <property type="match status" value="1"/>
</dbReference>
<evidence type="ECO:0000256" key="4">
    <source>
        <dbReference type="ARBA" id="ARBA00022898"/>
    </source>
</evidence>
<feature type="binding site" evidence="5">
    <location>
        <position position="136"/>
    </location>
    <ligand>
        <name>N(2)-acetyl-L-ornithine</name>
        <dbReference type="ChEBI" id="CHEBI:57805"/>
    </ligand>
</feature>
<dbReference type="InterPro" id="IPR015422">
    <property type="entry name" value="PyrdxlP-dep_Trfase_small"/>
</dbReference>
<dbReference type="InterPro" id="IPR049704">
    <property type="entry name" value="Aminotrans_3_PPA_site"/>
</dbReference>
<dbReference type="NCBIfam" id="NF002985">
    <property type="entry name" value="PRK03715.1"/>
    <property type="match status" value="1"/>
</dbReference>
<dbReference type="PROSITE" id="PS00600">
    <property type="entry name" value="AA_TRANSFER_CLASS_3"/>
    <property type="match status" value="1"/>
</dbReference>
<dbReference type="AlphaFoldDB" id="A0A081G1X3"/>
<dbReference type="Gene3D" id="3.90.1150.10">
    <property type="entry name" value="Aspartate Aminotransferase, domain 1"/>
    <property type="match status" value="1"/>
</dbReference>
<evidence type="ECO:0000313" key="6">
    <source>
        <dbReference type="EMBL" id="KEA64778.1"/>
    </source>
</evidence>
<dbReference type="EMBL" id="JMQN01000015">
    <property type="protein sequence ID" value="KEA64778.1"/>
    <property type="molecule type" value="Genomic_DNA"/>
</dbReference>
<dbReference type="Proteomes" id="UP000028252">
    <property type="component" value="Unassembled WGS sequence"/>
</dbReference>
<feature type="binding site" evidence="5">
    <location>
        <begin position="101"/>
        <end position="102"/>
    </location>
    <ligand>
        <name>pyridoxal 5'-phosphate</name>
        <dbReference type="ChEBI" id="CHEBI:597326"/>
    </ligand>
</feature>
<dbReference type="InterPro" id="IPR015424">
    <property type="entry name" value="PyrdxlP-dep_Trfase"/>
</dbReference>
<dbReference type="PATRIC" id="fig|1232683.4.peg.1221"/>
<dbReference type="PIRSF" id="PIRSF000521">
    <property type="entry name" value="Transaminase_4ab_Lys_Orn"/>
    <property type="match status" value="1"/>
</dbReference>
<evidence type="ECO:0000313" key="7">
    <source>
        <dbReference type="Proteomes" id="UP000028252"/>
    </source>
</evidence>
<comment type="similarity">
    <text evidence="5">Belongs to the class-III pyridoxal-phosphate-dependent aminotransferase family. ArgD subfamily.</text>
</comment>
<dbReference type="eggNOG" id="COG4992">
    <property type="taxonomic scope" value="Bacteria"/>
</dbReference>
<keyword evidence="3 5" id="KW-0808">Transferase</keyword>
<dbReference type="GO" id="GO:0042802">
    <property type="term" value="F:identical protein binding"/>
    <property type="evidence" value="ECO:0007669"/>
    <property type="project" value="TreeGrafter"/>
</dbReference>
<comment type="miscellaneous">
    <text evidence="5">May also have succinyldiaminopimelate aminotransferase activity, thus carrying out the corresponding step in lysine biosynthesis.</text>
</comment>
<evidence type="ECO:0000256" key="2">
    <source>
        <dbReference type="ARBA" id="ARBA00022605"/>
    </source>
</evidence>
<feature type="binding site" evidence="5">
    <location>
        <position position="275"/>
    </location>
    <ligand>
        <name>pyridoxal 5'-phosphate</name>
        <dbReference type="ChEBI" id="CHEBI:597326"/>
    </ligand>
</feature>
<dbReference type="EC" id="2.6.1.11" evidence="5"/>
<feature type="binding site" evidence="5">
    <location>
        <position position="133"/>
    </location>
    <ligand>
        <name>pyridoxal 5'-phosphate</name>
        <dbReference type="ChEBI" id="CHEBI:597326"/>
    </ligand>
</feature>
<feature type="binding site" evidence="5">
    <location>
        <begin position="218"/>
        <end position="221"/>
    </location>
    <ligand>
        <name>pyridoxal 5'-phosphate</name>
        <dbReference type="ChEBI" id="CHEBI:597326"/>
    </ligand>
</feature>
<dbReference type="UniPathway" id="UPA00068">
    <property type="reaction ID" value="UER00109"/>
</dbReference>
<keyword evidence="1 5" id="KW-0032">Aminotransferase</keyword>
<accession>A0A081G1X3</accession>
<reference evidence="6 7" key="1">
    <citation type="submission" date="2014-04" db="EMBL/GenBank/DDBJ databases">
        <title>Marinobacterium kochiensis sp. nov., isolated from sediment sample collected from Kochi backwaters in Kerala, India.</title>
        <authorList>
            <person name="Singh A."/>
            <person name="Pinnaka A.K."/>
        </authorList>
    </citation>
    <scope>NUCLEOTIDE SEQUENCE [LARGE SCALE GENOMIC DNA]</scope>
    <source>
        <strain evidence="6 7">AK27</strain>
    </source>
</reference>
<comment type="subunit">
    <text evidence="5">Homodimer.</text>
</comment>
<evidence type="ECO:0000256" key="1">
    <source>
        <dbReference type="ARBA" id="ARBA00022576"/>
    </source>
</evidence>
<gene>
    <name evidence="5" type="primary">argD</name>
    <name evidence="6" type="ORF">ADIMK_1231</name>
</gene>
<dbReference type="InterPro" id="IPR005814">
    <property type="entry name" value="Aminotrans_3"/>
</dbReference>
<keyword evidence="2 5" id="KW-0028">Amino-acid biosynthesis</keyword>
<dbReference type="InterPro" id="IPR004636">
    <property type="entry name" value="AcOrn/SuccOrn_fam"/>
</dbReference>
<dbReference type="GO" id="GO:0030170">
    <property type="term" value="F:pyridoxal phosphate binding"/>
    <property type="evidence" value="ECO:0007669"/>
    <property type="project" value="InterPro"/>
</dbReference>
<dbReference type="STRING" id="1232683.ADIMK_1231"/>
<dbReference type="CDD" id="cd00610">
    <property type="entry name" value="OAT_like"/>
    <property type="match status" value="1"/>
</dbReference>
<dbReference type="GO" id="GO:0005737">
    <property type="term" value="C:cytoplasm"/>
    <property type="evidence" value="ECO:0007669"/>
    <property type="project" value="UniProtKB-SubCell"/>
</dbReference>
<dbReference type="GO" id="GO:0003992">
    <property type="term" value="F:N2-acetyl-L-ornithine:2-oxoglutarate 5-aminotransferase activity"/>
    <property type="evidence" value="ECO:0007669"/>
    <property type="project" value="UniProtKB-UniRule"/>
</dbReference>
<dbReference type="InterPro" id="IPR015421">
    <property type="entry name" value="PyrdxlP-dep_Trfase_major"/>
</dbReference>
<evidence type="ECO:0000256" key="3">
    <source>
        <dbReference type="ARBA" id="ARBA00022679"/>
    </source>
</evidence>
<keyword evidence="5" id="KW-0963">Cytoplasm</keyword>
<dbReference type="InterPro" id="IPR050103">
    <property type="entry name" value="Class-III_PLP-dep_AT"/>
</dbReference>
<dbReference type="NCBIfam" id="TIGR00707">
    <property type="entry name" value="argD"/>
    <property type="match status" value="1"/>
</dbReference>
<dbReference type="HAMAP" id="MF_01107">
    <property type="entry name" value="ArgD_aminotrans_3"/>
    <property type="match status" value="1"/>
</dbReference>
<comment type="pathway">
    <text evidence="5">Amino-acid biosynthesis; L-arginine biosynthesis; N(2)-acetyl-L-ornithine from L-glutamate: step 4/4.</text>
</comment>
<keyword evidence="5" id="KW-0055">Arginine biosynthesis</keyword>
<evidence type="ECO:0000256" key="5">
    <source>
        <dbReference type="HAMAP-Rule" id="MF_01107"/>
    </source>
</evidence>
<comment type="cofactor">
    <cofactor evidence="5">
        <name>pyridoxal 5'-phosphate</name>
        <dbReference type="ChEBI" id="CHEBI:597326"/>
    </cofactor>
    <text evidence="5">Binds 1 pyridoxal phosphate per subunit.</text>
</comment>
<dbReference type="FunFam" id="3.40.640.10:FF:000004">
    <property type="entry name" value="Acetylornithine aminotransferase"/>
    <property type="match status" value="1"/>
</dbReference>
<comment type="catalytic activity">
    <reaction evidence="5">
        <text>N(2)-acetyl-L-ornithine + 2-oxoglutarate = N-acetyl-L-glutamate 5-semialdehyde + L-glutamate</text>
        <dbReference type="Rhea" id="RHEA:18049"/>
        <dbReference type="ChEBI" id="CHEBI:16810"/>
        <dbReference type="ChEBI" id="CHEBI:29123"/>
        <dbReference type="ChEBI" id="CHEBI:29985"/>
        <dbReference type="ChEBI" id="CHEBI:57805"/>
        <dbReference type="EC" id="2.6.1.11"/>
    </reaction>
</comment>
<proteinExistence type="inferred from homology"/>
<comment type="caution">
    <text evidence="5">Lacks conserved residue(s) required for the propagation of feature annotation.</text>
</comment>
<name>A0A081G1X3_9GAMM</name>